<dbReference type="EMBL" id="FN654791">
    <property type="protein sequence ID" value="CBY36516.1"/>
    <property type="molecule type" value="Genomic_DNA"/>
</dbReference>
<dbReference type="Proteomes" id="UP000011014">
    <property type="component" value="Unassembled WGS sequence"/>
</dbReference>
<evidence type="ECO:0000256" key="1">
    <source>
        <dbReference type="SAM" id="Phobius"/>
    </source>
</evidence>
<dbReference type="InterPro" id="IPR012674">
    <property type="entry name" value="Calycin"/>
</dbReference>
<reference evidence="2" key="1">
    <citation type="journal article" date="2010" name="Science">
        <title>Plasticity of animal genome architecture unmasked by rapid evolution of a pelagic tunicate.</title>
        <authorList>
            <person name="Denoeud F."/>
            <person name="Henriet S."/>
            <person name="Mungpakdee S."/>
            <person name="Aury J.M."/>
            <person name="Da Silva C."/>
            <person name="Brinkmann H."/>
            <person name="Mikhaleva J."/>
            <person name="Olsen L.C."/>
            <person name="Jubin C."/>
            <person name="Canestro C."/>
            <person name="Bouquet J.M."/>
            <person name="Danks G."/>
            <person name="Poulain J."/>
            <person name="Campsteijn C."/>
            <person name="Adamski M."/>
            <person name="Cross I."/>
            <person name="Yadetie F."/>
            <person name="Muffato M."/>
            <person name="Louis A."/>
            <person name="Butcher S."/>
            <person name="Tsagkogeorga G."/>
            <person name="Konrad A."/>
            <person name="Singh S."/>
            <person name="Jensen M.F."/>
            <person name="Cong E.H."/>
            <person name="Eikeseth-Otteraa H."/>
            <person name="Noel B."/>
            <person name="Anthouard V."/>
            <person name="Porcel B.M."/>
            <person name="Kachouri-Lafond R."/>
            <person name="Nishino A."/>
            <person name="Ugolini M."/>
            <person name="Chourrout P."/>
            <person name="Nishida H."/>
            <person name="Aasland R."/>
            <person name="Huzurbazar S."/>
            <person name="Westhof E."/>
            <person name="Delsuc F."/>
            <person name="Lehrach H."/>
            <person name="Reinhardt R."/>
            <person name="Weissenbach J."/>
            <person name="Roy S.W."/>
            <person name="Artiguenave F."/>
            <person name="Postlethwait J.H."/>
            <person name="Manak J.R."/>
            <person name="Thompson E.M."/>
            <person name="Jaillon O."/>
            <person name="Du Pasquier L."/>
            <person name="Boudinot P."/>
            <person name="Liberles D.A."/>
            <person name="Volff J.N."/>
            <person name="Philippe H."/>
            <person name="Lenhard B."/>
            <person name="Roest Crollius H."/>
            <person name="Wincker P."/>
            <person name="Chourrout D."/>
        </authorList>
    </citation>
    <scope>NUCLEOTIDE SEQUENCE [LARGE SCALE GENOMIC DNA]</scope>
</reference>
<keyword evidence="1" id="KW-0812">Transmembrane</keyword>
<keyword evidence="1" id="KW-1133">Transmembrane helix</keyword>
<gene>
    <name evidence="2" type="ORF">GSOID_T00029525001</name>
</gene>
<dbReference type="AlphaFoldDB" id="E4YM05"/>
<keyword evidence="1" id="KW-0472">Membrane</keyword>
<dbReference type="Gene3D" id="2.40.128.20">
    <property type="match status" value="1"/>
</dbReference>
<organism evidence="2">
    <name type="scientific">Oikopleura dioica</name>
    <name type="common">Tunicate</name>
    <dbReference type="NCBI Taxonomy" id="34765"/>
    <lineage>
        <taxon>Eukaryota</taxon>
        <taxon>Metazoa</taxon>
        <taxon>Chordata</taxon>
        <taxon>Tunicata</taxon>
        <taxon>Appendicularia</taxon>
        <taxon>Copelata</taxon>
        <taxon>Oikopleuridae</taxon>
        <taxon>Oikopleura</taxon>
    </lineage>
</organism>
<sequence length="266" mass="31010">MDVEKQNSREEFLTDFEKESQLCEIASQSSKKSPREIKSLLLKLTAFFFALLIVILIAGARTADKYRGLSEEEAAAKEVVTPVLKEIVEIDEFVFVEETLNDDMRKKNTIEDNIIGRWEEISSTGVSEYIDAEGGGYFYKMFAKKMKADVEYKLVKPSVYEATFYLSFAPPMKFPMRFDQPYQYKSPAGSKVQSVAEYRKILDDMFVNTKVNKRKNILIARKKFNKYQNSFDFYRKLFLFLYLKNLRGCPAVFSKTCKFWRIPATR</sequence>
<protein>
    <submittedName>
        <fullName evidence="2">Uncharacterized protein</fullName>
    </submittedName>
</protein>
<accession>E4YM05</accession>
<evidence type="ECO:0000313" key="2">
    <source>
        <dbReference type="EMBL" id="CBY36516.1"/>
    </source>
</evidence>
<name>E4YM05_OIKDI</name>
<feature type="transmembrane region" description="Helical" evidence="1">
    <location>
        <begin position="40"/>
        <end position="60"/>
    </location>
</feature>
<proteinExistence type="predicted"/>